<comment type="caution">
    <text evidence="4">The sequence shown here is derived from an EMBL/GenBank/DDBJ whole genome shotgun (WGS) entry which is preliminary data.</text>
</comment>
<dbReference type="EMBL" id="JAJVKT010000005">
    <property type="protein sequence ID" value="MCE7508123.1"/>
    <property type="molecule type" value="Genomic_DNA"/>
</dbReference>
<dbReference type="InterPro" id="IPR050902">
    <property type="entry name" value="ABC_Transporter_SBP"/>
</dbReference>
<name>A0A9Q3ZBY0_9GAMM</name>
<protein>
    <submittedName>
        <fullName evidence="4">Cobalamin-binding protein</fullName>
    </submittedName>
</protein>
<dbReference type="InterPro" id="IPR054828">
    <property type="entry name" value="Vit_B12_bind_prot"/>
</dbReference>
<dbReference type="RefSeq" id="WP_080531960.1">
    <property type="nucleotide sequence ID" value="NZ_CBDDTQ010000003.1"/>
</dbReference>
<reference evidence="4" key="1">
    <citation type="submission" date="2022-01" db="EMBL/GenBank/DDBJ databases">
        <authorList>
            <person name="Karlyshev A.V."/>
            <person name="Jaspars M."/>
        </authorList>
    </citation>
    <scope>NUCLEOTIDE SEQUENCE</scope>
    <source>
        <strain evidence="4">AGSA3-2</strain>
    </source>
</reference>
<evidence type="ECO:0000313" key="4">
    <source>
        <dbReference type="EMBL" id="MCE7508123.1"/>
    </source>
</evidence>
<feature type="signal peptide" evidence="2">
    <location>
        <begin position="1"/>
        <end position="16"/>
    </location>
</feature>
<evidence type="ECO:0000256" key="1">
    <source>
        <dbReference type="ARBA" id="ARBA00022729"/>
    </source>
</evidence>
<proteinExistence type="predicted"/>
<evidence type="ECO:0000313" key="5">
    <source>
        <dbReference type="Proteomes" id="UP001107961"/>
    </source>
</evidence>
<dbReference type="Proteomes" id="UP001107961">
    <property type="component" value="Unassembled WGS sequence"/>
</dbReference>
<dbReference type="NCBIfam" id="NF038402">
    <property type="entry name" value="TroA_like"/>
    <property type="match status" value="1"/>
</dbReference>
<keyword evidence="1 2" id="KW-0732">Signal</keyword>
<gene>
    <name evidence="4" type="ORF">LZG35_05700</name>
</gene>
<dbReference type="Gene3D" id="3.40.50.1980">
    <property type="entry name" value="Nitrogenase molybdenum iron protein domain"/>
    <property type="match status" value="2"/>
</dbReference>
<dbReference type="PANTHER" id="PTHR30535">
    <property type="entry name" value="VITAMIN B12-BINDING PROTEIN"/>
    <property type="match status" value="1"/>
</dbReference>
<organism evidence="4 5">
    <name type="scientific">Alloalcanivorax xenomutans</name>
    <dbReference type="NCBI Taxonomy" id="1094342"/>
    <lineage>
        <taxon>Bacteria</taxon>
        <taxon>Pseudomonadati</taxon>
        <taxon>Pseudomonadota</taxon>
        <taxon>Gammaproteobacteria</taxon>
        <taxon>Oceanospirillales</taxon>
        <taxon>Alcanivoracaceae</taxon>
        <taxon>Alloalcanivorax</taxon>
    </lineage>
</organism>
<dbReference type="KEGG" id="axe:P40_20135"/>
<dbReference type="InterPro" id="IPR002491">
    <property type="entry name" value="ABC_transptr_periplasmic_BD"/>
</dbReference>
<dbReference type="SUPFAM" id="SSF53807">
    <property type="entry name" value="Helical backbone' metal receptor"/>
    <property type="match status" value="1"/>
</dbReference>
<feature type="chain" id="PRO_5040321877" evidence="2">
    <location>
        <begin position="17"/>
        <end position="289"/>
    </location>
</feature>
<evidence type="ECO:0000259" key="3">
    <source>
        <dbReference type="PROSITE" id="PS50983"/>
    </source>
</evidence>
<dbReference type="GO" id="GO:0071281">
    <property type="term" value="P:cellular response to iron ion"/>
    <property type="evidence" value="ECO:0007669"/>
    <property type="project" value="TreeGrafter"/>
</dbReference>
<evidence type="ECO:0000256" key="2">
    <source>
        <dbReference type="SAM" id="SignalP"/>
    </source>
</evidence>
<sequence>MVSTVLIALLPLAAMAAPRCVEDDAGREVCLERPAQRIVALSPGAVELLFSAGAGEQVVGAVSFSDEPPAARKVPRVGSYKRLDLEAILALKPDLVIAWRSGNPAAQIEQLERLGLTVYYSEPVRFEMIGGTLERFARLAGTEPVGKPVAEQFRAGIKALRQRHGDAKPVTVFYQVWEEPLMTVNDRHLISEAIRLCGGVNVFGGLPALTPRIGREAVLGADPEVIIAGGMGEDNPAWLDPWREFGSLTAVRRDNLFFVPPSTLQRPTPRMLEGTRRLCKHLEQARARR</sequence>
<keyword evidence="5" id="KW-1185">Reference proteome</keyword>
<feature type="domain" description="Fe/B12 periplasmic-binding" evidence="3">
    <location>
        <begin position="37"/>
        <end position="286"/>
    </location>
</feature>
<accession>A0A9Q3ZBY0</accession>
<dbReference type="PROSITE" id="PS50983">
    <property type="entry name" value="FE_B12_PBP"/>
    <property type="match status" value="1"/>
</dbReference>
<dbReference type="Pfam" id="PF01497">
    <property type="entry name" value="Peripla_BP_2"/>
    <property type="match status" value="1"/>
</dbReference>
<dbReference type="AlphaFoldDB" id="A0A9Q3ZBY0"/>
<dbReference type="PANTHER" id="PTHR30535:SF34">
    <property type="entry name" value="MOLYBDATE-BINDING PROTEIN MOLA"/>
    <property type="match status" value="1"/>
</dbReference>
<dbReference type="CDD" id="cd01144">
    <property type="entry name" value="BtuF"/>
    <property type="match status" value="1"/>
</dbReference>